<evidence type="ECO:0000259" key="1">
    <source>
        <dbReference type="Pfam" id="PF01261"/>
    </source>
</evidence>
<dbReference type="InterPro" id="IPR013022">
    <property type="entry name" value="Xyl_isomerase-like_TIM-brl"/>
</dbReference>
<keyword evidence="3" id="KW-1185">Reference proteome</keyword>
<dbReference type="GO" id="GO:0016853">
    <property type="term" value="F:isomerase activity"/>
    <property type="evidence" value="ECO:0007669"/>
    <property type="project" value="UniProtKB-KW"/>
</dbReference>
<evidence type="ECO:0000313" key="3">
    <source>
        <dbReference type="Proteomes" id="UP001597448"/>
    </source>
</evidence>
<dbReference type="Gene3D" id="3.20.20.150">
    <property type="entry name" value="Divalent-metal-dependent TIM barrel enzymes"/>
    <property type="match status" value="1"/>
</dbReference>
<dbReference type="Pfam" id="PF01261">
    <property type="entry name" value="AP_endonuc_2"/>
    <property type="match status" value="1"/>
</dbReference>
<dbReference type="PANTHER" id="PTHR12110:SF21">
    <property type="entry name" value="XYLOSE ISOMERASE-LIKE TIM BARREL DOMAIN-CONTAINING PROTEIN"/>
    <property type="match status" value="1"/>
</dbReference>
<proteinExistence type="predicted"/>
<dbReference type="RefSeq" id="WP_209994013.1">
    <property type="nucleotide sequence ID" value="NZ_JBHSVQ010000001.1"/>
</dbReference>
<reference evidence="3" key="1">
    <citation type="journal article" date="2019" name="Int. J. Syst. Evol. Microbiol.">
        <title>The Global Catalogue of Microorganisms (GCM) 10K type strain sequencing project: providing services to taxonomists for standard genome sequencing and annotation.</title>
        <authorList>
            <consortium name="The Broad Institute Genomics Platform"/>
            <consortium name="The Broad Institute Genome Sequencing Center for Infectious Disease"/>
            <person name="Wu L."/>
            <person name="Ma J."/>
        </authorList>
    </citation>
    <scope>NUCLEOTIDE SEQUENCE [LARGE SCALE GENOMIC DNA]</scope>
    <source>
        <strain evidence="3">CCM 8725</strain>
    </source>
</reference>
<protein>
    <submittedName>
        <fullName evidence="2">Sugar phosphate isomerase/epimerase family protein</fullName>
    </submittedName>
</protein>
<dbReference type="SUPFAM" id="SSF51658">
    <property type="entry name" value="Xylose isomerase-like"/>
    <property type="match status" value="1"/>
</dbReference>
<dbReference type="Proteomes" id="UP001597448">
    <property type="component" value="Unassembled WGS sequence"/>
</dbReference>
<dbReference type="InterPro" id="IPR050312">
    <property type="entry name" value="IolE/XylAMocC-like"/>
</dbReference>
<name>A0ABW5FEN8_9BACL</name>
<dbReference type="PANTHER" id="PTHR12110">
    <property type="entry name" value="HYDROXYPYRUVATE ISOMERASE"/>
    <property type="match status" value="1"/>
</dbReference>
<evidence type="ECO:0000313" key="2">
    <source>
        <dbReference type="EMBL" id="MFD2411216.1"/>
    </source>
</evidence>
<organism evidence="2 3">
    <name type="scientific">Paenibacillus rhizoplanae</name>
    <dbReference type="NCBI Taxonomy" id="1917181"/>
    <lineage>
        <taxon>Bacteria</taxon>
        <taxon>Bacillati</taxon>
        <taxon>Bacillota</taxon>
        <taxon>Bacilli</taxon>
        <taxon>Bacillales</taxon>
        <taxon>Paenibacillaceae</taxon>
        <taxon>Paenibacillus</taxon>
    </lineage>
</organism>
<accession>A0ABW5FEN8</accession>
<dbReference type="InterPro" id="IPR036237">
    <property type="entry name" value="Xyl_isomerase-like_sf"/>
</dbReference>
<comment type="caution">
    <text evidence="2">The sequence shown here is derived from an EMBL/GenBank/DDBJ whole genome shotgun (WGS) entry which is preliminary data.</text>
</comment>
<keyword evidence="2" id="KW-0413">Isomerase</keyword>
<dbReference type="EMBL" id="JBHUKY010000024">
    <property type="protein sequence ID" value="MFD2411216.1"/>
    <property type="molecule type" value="Genomic_DNA"/>
</dbReference>
<feature type="domain" description="Xylose isomerase-like TIM barrel" evidence="1">
    <location>
        <begin position="23"/>
        <end position="269"/>
    </location>
</feature>
<sequence length="298" mass="32990">MQDSLRIGTLVRGGEAVQVIPQIVKHGFESFQLNFWQTTGGIDLVETAARVRELAAEHHFVISAVGIYGNPLGGGPESETEATLAGWEQLIEHAHLFGTDLIGGFTGRLPGSSIDESLPRFAEVFGELSKRAADKGLRIAFENCAMGGSWQKGDWNIAHNPTAWEKMFNAVTADNLGLEWEPAHQLTALIDPIPQLRKWVDKIFHVHGKDATIAWDIVKEYGIHGPKPYVWDRTPGFGDTNWTDIITILRQGGYQGTIDIEGWHDPVYQGELEMMGQVHALNYLKHCRGGDFVSNPVI</sequence>
<gene>
    <name evidence="2" type="ORF">ACFSX3_15090</name>
</gene>